<evidence type="ECO:0000256" key="2">
    <source>
        <dbReference type="PROSITE-ProRule" id="PRU00663"/>
    </source>
</evidence>
<dbReference type="InterPro" id="IPR005512">
    <property type="entry name" value="PRONE_dom"/>
</dbReference>
<evidence type="ECO:0000313" key="5">
    <source>
        <dbReference type="EMBL" id="KAK1392955.1"/>
    </source>
</evidence>
<reference evidence="5" key="1">
    <citation type="submission" date="2023-02" db="EMBL/GenBank/DDBJ databases">
        <title>Genome of toxic invasive species Heracleum sosnowskyi carries increased number of genes despite the absence of recent whole-genome duplications.</title>
        <authorList>
            <person name="Schelkunov M."/>
            <person name="Shtratnikova V."/>
            <person name="Makarenko M."/>
            <person name="Klepikova A."/>
            <person name="Omelchenko D."/>
            <person name="Novikova G."/>
            <person name="Obukhova E."/>
            <person name="Bogdanov V."/>
            <person name="Penin A."/>
            <person name="Logacheva M."/>
        </authorList>
    </citation>
    <scope>NUCLEOTIDE SEQUENCE</scope>
    <source>
        <strain evidence="5">Hsosn_3</strain>
        <tissue evidence="5">Leaf</tissue>
    </source>
</reference>
<dbReference type="PANTHER" id="PTHR33101">
    <property type="entry name" value="ROP GUANINE NUCLEOTIDE EXCHANGE FACTOR 1"/>
    <property type="match status" value="1"/>
</dbReference>
<accession>A0AAD8MX08</accession>
<reference evidence="5" key="2">
    <citation type="submission" date="2023-05" db="EMBL/GenBank/DDBJ databases">
        <authorList>
            <person name="Schelkunov M.I."/>
        </authorList>
    </citation>
    <scope>NUCLEOTIDE SEQUENCE</scope>
    <source>
        <strain evidence="5">Hsosn_3</strain>
        <tissue evidence="5">Leaf</tissue>
    </source>
</reference>
<dbReference type="FunFam" id="1.20.58.2010:FF:000001">
    <property type="entry name" value="Rop guanine nucleotide exchange factor 14"/>
    <property type="match status" value="1"/>
</dbReference>
<dbReference type="GO" id="GO:0005085">
    <property type="term" value="F:guanyl-nucleotide exchange factor activity"/>
    <property type="evidence" value="ECO:0007669"/>
    <property type="project" value="UniProtKB-UniRule"/>
</dbReference>
<dbReference type="InterPro" id="IPR038937">
    <property type="entry name" value="RopGEF"/>
</dbReference>
<dbReference type="Gene3D" id="1.20.58.2010">
    <property type="entry name" value="PRONE domain, subdomain 1"/>
    <property type="match status" value="2"/>
</dbReference>
<evidence type="ECO:0000256" key="3">
    <source>
        <dbReference type="SAM" id="MobiDB-lite"/>
    </source>
</evidence>
<feature type="compositionally biased region" description="Polar residues" evidence="3">
    <location>
        <begin position="23"/>
        <end position="39"/>
    </location>
</feature>
<sequence>MPTTGSSEVDDYDHRSDGYTLSADVSESESGITLSDSFNNSPPRFRSDILPPPEITLPLGCHGNVVEKRDTTHLSEVELMKERFAKLLLGEDMSGGGKGVGTALAISNAITNLSATVFGELWRLEPLASQKKSMWLREMEWLLCVSDSIVELIPSFQELPGGGTYEVMVTRPRMDLYVNLPALKKLDGMLLSILDGFRDTEFQYVDRGGILVNGNDQNESHPCSPFSRRCSVRLEEKWWLPFPKVPPRGLSDNTRKRLQQFRECTIQIFKAAVAINTCVLSEMEIPDVYLESLPKSAKACLGETIYQYLTADQFSPECLLEYLEMSSEYTTLEIANRIEASVHIWRHKYFRRHLSRAKSGRSWGGKVKGLVSDRGKNKFLHQRAETLLRNLKLQFPGLPQTALDIQKIQYNKDVGQSILESYSRVIESLAFNLMTRIDDLQYVDDATRQRAAAESSPMLDESDSASSVPTQKHISPSLFSIQHTSCSS</sequence>
<feature type="region of interest" description="Disordered" evidence="3">
    <location>
        <begin position="451"/>
        <end position="488"/>
    </location>
</feature>
<dbReference type="Pfam" id="PF03759">
    <property type="entry name" value="PRONE"/>
    <property type="match status" value="1"/>
</dbReference>
<dbReference type="PROSITE" id="PS51334">
    <property type="entry name" value="PRONE"/>
    <property type="match status" value="1"/>
</dbReference>
<dbReference type="Proteomes" id="UP001237642">
    <property type="component" value="Unassembled WGS sequence"/>
</dbReference>
<keyword evidence="1 2" id="KW-0344">Guanine-nucleotide releasing factor</keyword>
<protein>
    <submittedName>
        <fullName evidence="5">Rop guanine nucleotide exchange factor 1</fullName>
    </submittedName>
</protein>
<evidence type="ECO:0000256" key="1">
    <source>
        <dbReference type="ARBA" id="ARBA00022658"/>
    </source>
</evidence>
<dbReference type="FunFam" id="1.20.58.2010:FF:000003">
    <property type="entry name" value="Rop guanine nucleotide exchange factor 14"/>
    <property type="match status" value="1"/>
</dbReference>
<feature type="compositionally biased region" description="Polar residues" evidence="3">
    <location>
        <begin position="464"/>
        <end position="488"/>
    </location>
</feature>
<organism evidence="5 6">
    <name type="scientific">Heracleum sosnowskyi</name>
    <dbReference type="NCBI Taxonomy" id="360622"/>
    <lineage>
        <taxon>Eukaryota</taxon>
        <taxon>Viridiplantae</taxon>
        <taxon>Streptophyta</taxon>
        <taxon>Embryophyta</taxon>
        <taxon>Tracheophyta</taxon>
        <taxon>Spermatophyta</taxon>
        <taxon>Magnoliopsida</taxon>
        <taxon>eudicotyledons</taxon>
        <taxon>Gunneridae</taxon>
        <taxon>Pentapetalae</taxon>
        <taxon>asterids</taxon>
        <taxon>campanulids</taxon>
        <taxon>Apiales</taxon>
        <taxon>Apiaceae</taxon>
        <taxon>Apioideae</taxon>
        <taxon>apioid superclade</taxon>
        <taxon>Tordylieae</taxon>
        <taxon>Tordyliinae</taxon>
        <taxon>Heracleum</taxon>
    </lineage>
</organism>
<dbReference type="EMBL" id="JAUIZM010000003">
    <property type="protein sequence ID" value="KAK1392955.1"/>
    <property type="molecule type" value="Genomic_DNA"/>
</dbReference>
<evidence type="ECO:0000259" key="4">
    <source>
        <dbReference type="PROSITE" id="PS51334"/>
    </source>
</evidence>
<feature type="region of interest" description="Disordered" evidence="3">
    <location>
        <begin position="1"/>
        <end position="39"/>
    </location>
</feature>
<keyword evidence="6" id="KW-1185">Reference proteome</keyword>
<feature type="domain" description="PRONE" evidence="4">
    <location>
        <begin position="67"/>
        <end position="454"/>
    </location>
</feature>
<dbReference type="PANTHER" id="PTHR33101:SF50">
    <property type="entry name" value="ROP GUANINE NUCLEOTIDE EXCHANGE FACTOR 1-LIKE"/>
    <property type="match status" value="1"/>
</dbReference>
<dbReference type="AlphaFoldDB" id="A0AAD8MX08"/>
<name>A0AAD8MX08_9APIA</name>
<comment type="caution">
    <text evidence="5">The sequence shown here is derived from an EMBL/GenBank/DDBJ whole genome shotgun (WGS) entry which is preliminary data.</text>
</comment>
<proteinExistence type="predicted"/>
<evidence type="ECO:0000313" key="6">
    <source>
        <dbReference type="Proteomes" id="UP001237642"/>
    </source>
</evidence>
<gene>
    <name evidence="5" type="ORF">POM88_012011</name>
</gene>